<dbReference type="AlphaFoldDB" id="M9MDV0"/>
<evidence type="ECO:0000313" key="1">
    <source>
        <dbReference type="EMBL" id="GAC72902.1"/>
    </source>
</evidence>
<accession>M9MDV0</accession>
<protein>
    <submittedName>
        <fullName evidence="1">Uncharacterized protein</fullName>
    </submittedName>
</protein>
<organism evidence="1 2">
    <name type="scientific">Pseudozyma antarctica (strain T-34)</name>
    <name type="common">Yeast</name>
    <name type="synonym">Candida antarctica</name>
    <dbReference type="NCBI Taxonomy" id="1151754"/>
    <lineage>
        <taxon>Eukaryota</taxon>
        <taxon>Fungi</taxon>
        <taxon>Dikarya</taxon>
        <taxon>Basidiomycota</taxon>
        <taxon>Ustilaginomycotina</taxon>
        <taxon>Ustilaginomycetes</taxon>
        <taxon>Ustilaginales</taxon>
        <taxon>Ustilaginaceae</taxon>
        <taxon>Moesziomyces</taxon>
    </lineage>
</organism>
<name>M9MDV0_PSEA3</name>
<gene>
    <name evidence="1" type="ORF">PANT_7c00328</name>
</gene>
<dbReference type="Proteomes" id="UP000011976">
    <property type="component" value="Unassembled WGS sequence"/>
</dbReference>
<sequence length="165" mass="17687">MSRAEPAQLVPINDVQPSLFAGRKLRVAGTVTALASSTLLVLSDLHPRTGHPPSSVLVDLSLCAVPSPPLKTPLMVLGTLTRRSTPIDLAFATAPAPIPPIDAQVAATVFPLRTDIQLPNRLFVLEALVCKPLDHTFDLALWNYAARLRSHADWDTPLNIAPHGS</sequence>
<dbReference type="EMBL" id="DF196773">
    <property type="protein sequence ID" value="GAC72902.1"/>
    <property type="molecule type" value="Genomic_DNA"/>
</dbReference>
<reference evidence="2" key="1">
    <citation type="journal article" date="2013" name="Genome Announc.">
        <title>Genome sequence of the basidiomycetous yeast Pseudozyma antarctica T-34, a producer of the glycolipid biosurfactants mannosylerythritol lipids.</title>
        <authorList>
            <person name="Morita T."/>
            <person name="Koike H."/>
            <person name="Koyama Y."/>
            <person name="Hagiwara H."/>
            <person name="Ito E."/>
            <person name="Fukuoka T."/>
            <person name="Imura T."/>
            <person name="Machida M."/>
            <person name="Kitamoto D."/>
        </authorList>
    </citation>
    <scope>NUCLEOTIDE SEQUENCE [LARGE SCALE GENOMIC DNA]</scope>
    <source>
        <strain evidence="2">T-34</strain>
    </source>
</reference>
<dbReference type="OrthoDB" id="2542959at2759"/>
<evidence type="ECO:0000313" key="2">
    <source>
        <dbReference type="Proteomes" id="UP000011976"/>
    </source>
</evidence>
<proteinExistence type="predicted"/>